<proteinExistence type="predicted"/>
<dbReference type="Proteomes" id="UP000182272">
    <property type="component" value="Chromosome I"/>
</dbReference>
<accession>A0A1H6NPJ9</accession>
<evidence type="ECO:0000313" key="1">
    <source>
        <dbReference type="EMBL" id="SEI17883.1"/>
    </source>
</evidence>
<organism evidence="1 2">
    <name type="scientific">Pseudomonas asplenii</name>
    <dbReference type="NCBI Taxonomy" id="53407"/>
    <lineage>
        <taxon>Bacteria</taxon>
        <taxon>Pseudomonadati</taxon>
        <taxon>Pseudomonadota</taxon>
        <taxon>Gammaproteobacteria</taxon>
        <taxon>Pseudomonadales</taxon>
        <taxon>Pseudomonadaceae</taxon>
        <taxon>Pseudomonas</taxon>
    </lineage>
</organism>
<sequence>MKRQHRTVGAVLQVPMSDGMCSYALTLPEADFAFFGPPFREPMKDLRELLSLPMLFRAAVHKFAWSQGRWLKIGKITVPEGLLAPRPMFIQHSNGLHQIYLGGSITKASREQCEGLERAVVWDPHHIEERLNARFKGVPCRWEALYRLK</sequence>
<name>A0A1H6NPJ9_9PSED</name>
<dbReference type="OrthoDB" id="3523981at2"/>
<evidence type="ECO:0000313" key="2">
    <source>
        <dbReference type="Proteomes" id="UP000182272"/>
    </source>
</evidence>
<protein>
    <recommendedName>
        <fullName evidence="3">Immunity protein 26</fullName>
    </recommendedName>
</protein>
<gene>
    <name evidence="1" type="ORF">SAMN05216581_3477</name>
</gene>
<dbReference type="EMBL" id="LT629972">
    <property type="protein sequence ID" value="SEI17883.1"/>
    <property type="molecule type" value="Genomic_DNA"/>
</dbReference>
<dbReference type="AlphaFoldDB" id="A0A1H6NPJ9"/>
<reference evidence="1 2" key="1">
    <citation type="submission" date="2016-10" db="EMBL/GenBank/DDBJ databases">
        <authorList>
            <person name="de Groot N.N."/>
        </authorList>
    </citation>
    <scope>NUCLEOTIDE SEQUENCE [LARGE SCALE GENOMIC DNA]</scope>
    <source>
        <strain evidence="1 2">LMG 2158</strain>
    </source>
</reference>
<evidence type="ECO:0008006" key="3">
    <source>
        <dbReference type="Google" id="ProtNLM"/>
    </source>
</evidence>